<dbReference type="Proteomes" id="UP000215914">
    <property type="component" value="Chromosome 15"/>
</dbReference>
<accession>A0A251S453</accession>
<dbReference type="InterPro" id="IPR007612">
    <property type="entry name" value="LOR"/>
</dbReference>
<dbReference type="AlphaFoldDB" id="A0A251S453"/>
<dbReference type="PANTHER" id="PTHR31087">
    <property type="match status" value="1"/>
</dbReference>
<dbReference type="STRING" id="4232.A0A251S453"/>
<dbReference type="EMBL" id="CM007904">
    <property type="protein sequence ID" value="OTF93634.1"/>
    <property type="molecule type" value="Genomic_DNA"/>
</dbReference>
<reference evidence="3" key="1">
    <citation type="journal article" date="2017" name="Nature">
        <title>The sunflower genome provides insights into oil metabolism, flowering and Asterid evolution.</title>
        <authorList>
            <person name="Badouin H."/>
            <person name="Gouzy J."/>
            <person name="Grassa C.J."/>
            <person name="Murat F."/>
            <person name="Staton S.E."/>
            <person name="Cottret L."/>
            <person name="Lelandais-Briere C."/>
            <person name="Owens G.L."/>
            <person name="Carrere S."/>
            <person name="Mayjonade B."/>
            <person name="Legrand L."/>
            <person name="Gill N."/>
            <person name="Kane N.C."/>
            <person name="Bowers J.E."/>
            <person name="Hubner S."/>
            <person name="Bellec A."/>
            <person name="Berard A."/>
            <person name="Berges H."/>
            <person name="Blanchet N."/>
            <person name="Boniface M.C."/>
            <person name="Brunel D."/>
            <person name="Catrice O."/>
            <person name="Chaidir N."/>
            <person name="Claudel C."/>
            <person name="Donnadieu C."/>
            <person name="Faraut T."/>
            <person name="Fievet G."/>
            <person name="Helmstetter N."/>
            <person name="King M."/>
            <person name="Knapp S.J."/>
            <person name="Lai Z."/>
            <person name="Le Paslier M.C."/>
            <person name="Lippi Y."/>
            <person name="Lorenzon L."/>
            <person name="Mandel J.R."/>
            <person name="Marage G."/>
            <person name="Marchand G."/>
            <person name="Marquand E."/>
            <person name="Bret-Mestries E."/>
            <person name="Morien E."/>
            <person name="Nambeesan S."/>
            <person name="Nguyen T."/>
            <person name="Pegot-Espagnet P."/>
            <person name="Pouilly N."/>
            <person name="Raftis F."/>
            <person name="Sallet E."/>
            <person name="Schiex T."/>
            <person name="Thomas J."/>
            <person name="Vandecasteele C."/>
            <person name="Vares D."/>
            <person name="Vear F."/>
            <person name="Vautrin S."/>
            <person name="Crespi M."/>
            <person name="Mangin B."/>
            <person name="Burke J.M."/>
            <person name="Salse J."/>
            <person name="Munos S."/>
            <person name="Vincourt P."/>
            <person name="Rieseberg L.H."/>
            <person name="Langlade N.B."/>
        </authorList>
    </citation>
    <scope>NUCLEOTIDE SEQUENCE [LARGE SCALE GENOMIC DNA]</scope>
    <source>
        <strain evidence="3">cv. SF193</strain>
    </source>
</reference>
<dbReference type="Gene3D" id="2.40.160.200">
    <property type="entry name" value="LURP1-related"/>
    <property type="match status" value="1"/>
</dbReference>
<gene>
    <name evidence="2" type="ORF">HannXRQ_Chr15g0463471</name>
</gene>
<dbReference type="InParanoid" id="A0A251S453"/>
<dbReference type="InterPro" id="IPR038595">
    <property type="entry name" value="LOR_sf"/>
</dbReference>
<dbReference type="Pfam" id="PF04525">
    <property type="entry name" value="LOR"/>
    <property type="match status" value="1"/>
</dbReference>
<dbReference type="SUPFAM" id="SSF54518">
    <property type="entry name" value="Tubby C-terminal domain-like"/>
    <property type="match status" value="1"/>
</dbReference>
<evidence type="ECO:0000313" key="2">
    <source>
        <dbReference type="EMBL" id="OTF93634.1"/>
    </source>
</evidence>
<comment type="similarity">
    <text evidence="1">Belongs to the LOR family.</text>
</comment>
<proteinExistence type="inferred from homology"/>
<evidence type="ECO:0000256" key="1">
    <source>
        <dbReference type="ARBA" id="ARBA00005437"/>
    </source>
</evidence>
<protein>
    <submittedName>
        <fullName evidence="2">Putative tubby C-terminal-like domain-containing protein</fullName>
    </submittedName>
</protein>
<sequence length="94" mass="10738">MGDEETEDYCDFKIKGNWFDQSCTIYGTDGFTSIPGNPDIAKMIMMNPKHLSIGQEKFGVLIYPEVDHAFIVALVLIMKLTRDIDLRKHCSHGW</sequence>
<name>A0A251S453_HELAN</name>
<dbReference type="InterPro" id="IPR025659">
    <property type="entry name" value="Tubby-like_C"/>
</dbReference>
<organism evidence="2 3">
    <name type="scientific">Helianthus annuus</name>
    <name type="common">Common sunflower</name>
    <dbReference type="NCBI Taxonomy" id="4232"/>
    <lineage>
        <taxon>Eukaryota</taxon>
        <taxon>Viridiplantae</taxon>
        <taxon>Streptophyta</taxon>
        <taxon>Embryophyta</taxon>
        <taxon>Tracheophyta</taxon>
        <taxon>Spermatophyta</taxon>
        <taxon>Magnoliopsida</taxon>
        <taxon>eudicotyledons</taxon>
        <taxon>Gunneridae</taxon>
        <taxon>Pentapetalae</taxon>
        <taxon>asterids</taxon>
        <taxon>campanulids</taxon>
        <taxon>Asterales</taxon>
        <taxon>Asteraceae</taxon>
        <taxon>Asteroideae</taxon>
        <taxon>Heliantheae alliance</taxon>
        <taxon>Heliantheae</taxon>
        <taxon>Helianthus</taxon>
    </lineage>
</organism>
<keyword evidence="3" id="KW-1185">Reference proteome</keyword>
<dbReference type="PANTHER" id="PTHR31087:SF58">
    <property type="entry name" value="OS07G0230700 PROTEIN"/>
    <property type="match status" value="1"/>
</dbReference>
<evidence type="ECO:0000313" key="3">
    <source>
        <dbReference type="Proteomes" id="UP000215914"/>
    </source>
</evidence>